<feature type="domain" description="CCHC-type" evidence="18">
    <location>
        <begin position="317"/>
        <end position="332"/>
    </location>
</feature>
<dbReference type="GO" id="GO:0008270">
    <property type="term" value="F:zinc ion binding"/>
    <property type="evidence" value="ECO:0007669"/>
    <property type="project" value="UniProtKB-KW"/>
</dbReference>
<feature type="domain" description="Reverse transcriptase" evidence="19">
    <location>
        <begin position="626"/>
        <end position="805"/>
    </location>
</feature>
<keyword evidence="16" id="KW-0862">Zinc</keyword>
<evidence type="ECO:0000256" key="5">
    <source>
        <dbReference type="ARBA" id="ARBA00022722"/>
    </source>
</evidence>
<keyword evidence="5" id="KW-0540">Nuclease</keyword>
<evidence type="ECO:0000259" key="18">
    <source>
        <dbReference type="PROSITE" id="PS50158"/>
    </source>
</evidence>
<keyword evidence="7" id="KW-0064">Aspartyl protease</keyword>
<dbReference type="InterPro" id="IPR036397">
    <property type="entry name" value="RNaseH_sf"/>
</dbReference>
<dbReference type="InterPro" id="IPR041588">
    <property type="entry name" value="Integrase_H2C2"/>
</dbReference>
<dbReference type="InterPro" id="IPR021109">
    <property type="entry name" value="Peptidase_aspartic_dom_sf"/>
</dbReference>
<dbReference type="PROSITE" id="PS50158">
    <property type="entry name" value="ZF_CCHC"/>
    <property type="match status" value="1"/>
</dbReference>
<evidence type="ECO:0000256" key="14">
    <source>
        <dbReference type="ARBA" id="ARBA00023125"/>
    </source>
</evidence>
<keyword evidence="10" id="KW-0460">Magnesium</keyword>
<evidence type="ECO:0000256" key="7">
    <source>
        <dbReference type="ARBA" id="ARBA00022750"/>
    </source>
</evidence>
<dbReference type="Pfam" id="PF00078">
    <property type="entry name" value="RVT_1"/>
    <property type="match status" value="1"/>
</dbReference>
<dbReference type="EC" id="2.7.7.49" evidence="1"/>
<dbReference type="CDD" id="cd09274">
    <property type="entry name" value="RNase_HI_RT_Ty3"/>
    <property type="match status" value="1"/>
</dbReference>
<dbReference type="Pfam" id="PF03732">
    <property type="entry name" value="Retrotrans_gag"/>
    <property type="match status" value="1"/>
</dbReference>
<dbReference type="InterPro" id="IPR012337">
    <property type="entry name" value="RNaseH-like_sf"/>
</dbReference>
<keyword evidence="8" id="KW-0255">Endonuclease</keyword>
<organism evidence="21 22">
    <name type="scientific">Gossypium australe</name>
    <dbReference type="NCBI Taxonomy" id="47621"/>
    <lineage>
        <taxon>Eukaryota</taxon>
        <taxon>Viridiplantae</taxon>
        <taxon>Streptophyta</taxon>
        <taxon>Embryophyta</taxon>
        <taxon>Tracheophyta</taxon>
        <taxon>Spermatophyta</taxon>
        <taxon>Magnoliopsida</taxon>
        <taxon>eudicotyledons</taxon>
        <taxon>Gunneridae</taxon>
        <taxon>Pentapetalae</taxon>
        <taxon>rosids</taxon>
        <taxon>malvids</taxon>
        <taxon>Malvales</taxon>
        <taxon>Malvaceae</taxon>
        <taxon>Malvoideae</taxon>
        <taxon>Gossypium</taxon>
    </lineage>
</organism>
<dbReference type="InterPro" id="IPR005162">
    <property type="entry name" value="Retrotrans_gag_dom"/>
</dbReference>
<dbReference type="Gene3D" id="1.10.340.70">
    <property type="match status" value="1"/>
</dbReference>
<dbReference type="PANTHER" id="PTHR37984:SF5">
    <property type="entry name" value="PROTEIN NYNRIN-LIKE"/>
    <property type="match status" value="1"/>
</dbReference>
<keyword evidence="15" id="KW-0233">DNA recombination</keyword>
<dbReference type="GO" id="GO:0015074">
    <property type="term" value="P:DNA integration"/>
    <property type="evidence" value="ECO:0007669"/>
    <property type="project" value="UniProtKB-KW"/>
</dbReference>
<dbReference type="FunFam" id="3.10.10.10:FF:000007">
    <property type="entry name" value="Retrovirus-related Pol polyprotein from transposon 17.6-like Protein"/>
    <property type="match status" value="1"/>
</dbReference>
<keyword evidence="14" id="KW-0238">DNA-binding</keyword>
<feature type="region of interest" description="Disordered" evidence="17">
    <location>
        <begin position="253"/>
        <end position="298"/>
    </location>
</feature>
<dbReference type="PROSITE" id="PS50878">
    <property type="entry name" value="RT_POL"/>
    <property type="match status" value="1"/>
</dbReference>
<dbReference type="CDD" id="cd01647">
    <property type="entry name" value="RT_LTR"/>
    <property type="match status" value="1"/>
</dbReference>
<dbReference type="InterPro" id="IPR001878">
    <property type="entry name" value="Znf_CCHC"/>
</dbReference>
<dbReference type="SUPFAM" id="SSF50630">
    <property type="entry name" value="Acid proteases"/>
    <property type="match status" value="1"/>
</dbReference>
<dbReference type="SUPFAM" id="SSF56672">
    <property type="entry name" value="DNA/RNA polymerases"/>
    <property type="match status" value="1"/>
</dbReference>
<protein>
    <recommendedName>
        <fullName evidence="1">RNA-directed DNA polymerase</fullName>
        <ecNumber evidence="1">2.7.7.49</ecNumber>
    </recommendedName>
</protein>
<name>A0A5B6UZI0_9ROSI</name>
<evidence type="ECO:0000256" key="10">
    <source>
        <dbReference type="ARBA" id="ARBA00022842"/>
    </source>
</evidence>
<evidence type="ECO:0000259" key="20">
    <source>
        <dbReference type="PROSITE" id="PS50994"/>
    </source>
</evidence>
<evidence type="ECO:0000256" key="3">
    <source>
        <dbReference type="ARBA" id="ARBA00022679"/>
    </source>
</evidence>
<feature type="compositionally biased region" description="Polar residues" evidence="17">
    <location>
        <begin position="338"/>
        <end position="347"/>
    </location>
</feature>
<dbReference type="PANTHER" id="PTHR37984">
    <property type="entry name" value="PROTEIN CBG26694"/>
    <property type="match status" value="1"/>
</dbReference>
<dbReference type="InterPro" id="IPR000477">
    <property type="entry name" value="RT_dom"/>
</dbReference>
<dbReference type="OrthoDB" id="415724at2759"/>
<dbReference type="Gene3D" id="3.10.10.10">
    <property type="entry name" value="HIV Type 1 Reverse Transcriptase, subunit A, domain 1"/>
    <property type="match status" value="1"/>
</dbReference>
<keyword evidence="2" id="KW-0645">Protease</keyword>
<dbReference type="InterPro" id="IPR043128">
    <property type="entry name" value="Rev_trsase/Diguanyl_cyclase"/>
</dbReference>
<evidence type="ECO:0000256" key="17">
    <source>
        <dbReference type="SAM" id="MobiDB-lite"/>
    </source>
</evidence>
<dbReference type="InterPro" id="IPR043502">
    <property type="entry name" value="DNA/RNA_pol_sf"/>
</dbReference>
<evidence type="ECO:0000313" key="21">
    <source>
        <dbReference type="EMBL" id="KAA3460485.1"/>
    </source>
</evidence>
<sequence length="1553" mass="175687">MSTRGGRGRNTRGRGRGRMTVSEPVGSGQGSENEVPVPPPAGGGEFQDQTGDDAVSQAMLRVLERVAGASGGAGVRKSVPERLRANGAEFFRGVSGVSPSTAEYWLEATERIMDDLDLTTEEKLKGIVSLLRDESYQWWLTVRDSVAAEDLTWDYFRAAYQKKYIGASYIDSQRKAFLRLVQGSKSVAEYEAEFLKLSRYARGIVATEHERCVRFEDGLRDELRLLIAPQQEREFAVLVEKAKVAEGIKESVRQSMDRSRLKRSFGSFGSSGNPQKRARPSGQNQSARFVAARQGPPQCNQCGKTHWGGCWTGGKGCFECGSLEHRIRDCPRRMARIQSESQSRNQFRGNGPPPQRGRGNGRGGYGSGRGRGAPGRGAGGSEARQPGLVYAARRREEGDAPDVITGTFLIFGTPYTALIDVGSTHSYVASSIVETMDLDSEISSRQMTVISPLGHSVVVDKLFREVPLELQGVVFAADLMELPFGEFDLILGMDWLVKYQARLDCAAKRMILKTVDGDEVAMIGNRRDYLSNVISALKAEKMVRKGCDAYVVHVYALEAKESAVEEVRTVKEFADVFPEELPGLPPDREVEFGIDLLPGTAPVSIAPYRMAPKELVELKAQIQELLDRGFIRPSVSPWGAPVLFVKKKDGTMRMCIDYRQLNKLTIKNKYPLPRIDDLFDQLKGAAVFSKIDLRSGYHQLKVKEADIHKTAFRTRYGHYEFLVMPFGLTNAPAAFMDMMNRVFQQYLDQFVVVFIDDILVYSRTEEEHDKHLRLVLQILREKQLYAKFSKCEFWLREVTFLGHVVSAEGIRVDPRKIEAVLDWKPPRSVAEIRSFLGLAGYYRRFVEGFSLIAAPMTKLLRKEVPFVWTEKQQESFDKLKKILTEAPVLIQPEAGKEYTVYCDASHTGLGCVLMQEGRVVAYASRQLRPHEVNYPTHDLELAAVVFALKIWRHYLYGERSIVYTDHKSLKYLMTQKDLNLRQRRWVELLKDYDCSIEYHPGKANVVADALSRKVVSDLRALVAHLSLYDDGSILAELQVKPTWVEQIREKQLEDEVLSARRLQVQNGGLEGYSLSSDEVLCFQGKACMPKDVELRQKILQDAHSSPHAMHPGGSKMYKDLREQFWWPGLKKEVTEFVGRCLTSQQVKAEHQLPSGLLQPVKIPQWKWERITMDFVSGLPLTPSKKDSVWVVVDRLTKSAHFIPVRVDYSLQKLAKLYVSEIVRLHGVPVSIISDRDPRFTSRFWKALHQALGTRLDFSTAFHPQSDGQSERVIQILEDMLRGCVLDFRGSWEEFLPLAEFAYNNSYQASIKMAPYEALYGRKYRSPTCWTELGERQLLGPELVAETEDKVKLIQARLKEASDRQKSYADLKRRDVEFAVGDRVFLKVSPWKKVLRFGKKGKLSPRFIGPYKVLRRVGPVAYQLELPAELSQIHDVFHVSMLRRYRSDPSHVVAVEEIEVHPDLSMEEEPVQILDRDVKVLRRKSVPLVKVLWRNHGVEEATELGKLGFKNFLCGFIAQVSSWQSGKAWDIWELGVASSAGEGGPVFELQSPPF</sequence>
<dbReference type="Pfam" id="PF24626">
    <property type="entry name" value="SH3_Tf2-1"/>
    <property type="match status" value="1"/>
</dbReference>
<evidence type="ECO:0000256" key="6">
    <source>
        <dbReference type="ARBA" id="ARBA00022723"/>
    </source>
</evidence>
<reference evidence="21" key="1">
    <citation type="submission" date="2019-08" db="EMBL/GenBank/DDBJ databases">
        <authorList>
            <person name="Liu F."/>
        </authorList>
    </citation>
    <scope>NUCLEOTIDE SEQUENCE [LARGE SCALE GENOMIC DNA]</scope>
    <source>
        <strain evidence="21">PA1801</strain>
        <tissue evidence="21">Leaf</tissue>
    </source>
</reference>
<keyword evidence="6" id="KW-0479">Metal-binding</keyword>
<keyword evidence="12" id="KW-0695">RNA-directed DNA polymerase</keyword>
<feature type="compositionally biased region" description="Basic residues" evidence="17">
    <location>
        <begin position="1"/>
        <end position="17"/>
    </location>
</feature>
<keyword evidence="3" id="KW-0808">Transferase</keyword>
<dbReference type="Pfam" id="PF08284">
    <property type="entry name" value="RVP_2"/>
    <property type="match status" value="1"/>
</dbReference>
<keyword evidence="4" id="KW-0548">Nucleotidyltransferase</keyword>
<keyword evidence="22" id="KW-1185">Reference proteome</keyword>
<keyword evidence="16" id="KW-0863">Zinc-finger</keyword>
<dbReference type="GO" id="GO:0004519">
    <property type="term" value="F:endonuclease activity"/>
    <property type="evidence" value="ECO:0007669"/>
    <property type="project" value="UniProtKB-KW"/>
</dbReference>
<keyword evidence="11" id="KW-0229">DNA integration</keyword>
<feature type="region of interest" description="Disordered" evidence="17">
    <location>
        <begin position="1"/>
        <end position="50"/>
    </location>
</feature>
<dbReference type="FunFam" id="3.30.70.270:FF:000020">
    <property type="entry name" value="Transposon Tf2-6 polyprotein-like Protein"/>
    <property type="match status" value="1"/>
</dbReference>
<dbReference type="InterPro" id="IPR050951">
    <property type="entry name" value="Retrovirus_Pol_polyprotein"/>
</dbReference>
<evidence type="ECO:0000256" key="13">
    <source>
        <dbReference type="ARBA" id="ARBA00022932"/>
    </source>
</evidence>
<dbReference type="InterPro" id="IPR056924">
    <property type="entry name" value="SH3_Tf2-1"/>
</dbReference>
<dbReference type="Pfam" id="PF17921">
    <property type="entry name" value="Integrase_H2C2"/>
    <property type="match status" value="1"/>
</dbReference>
<proteinExistence type="predicted"/>
<dbReference type="InterPro" id="IPR041373">
    <property type="entry name" value="RT_RNaseH"/>
</dbReference>
<dbReference type="EMBL" id="SMMG02000009">
    <property type="protein sequence ID" value="KAA3460485.1"/>
    <property type="molecule type" value="Genomic_DNA"/>
</dbReference>
<keyword evidence="13" id="KW-0239">DNA-directed DNA polymerase</keyword>
<feature type="region of interest" description="Disordered" evidence="17">
    <location>
        <begin position="338"/>
        <end position="385"/>
    </location>
</feature>
<dbReference type="GO" id="GO:0003964">
    <property type="term" value="F:RNA-directed DNA polymerase activity"/>
    <property type="evidence" value="ECO:0007669"/>
    <property type="project" value="UniProtKB-KW"/>
</dbReference>
<keyword evidence="9" id="KW-0378">Hydrolase</keyword>
<dbReference type="Gene3D" id="3.30.70.270">
    <property type="match status" value="2"/>
</dbReference>
<dbReference type="Gene3D" id="2.40.70.10">
    <property type="entry name" value="Acid Proteases"/>
    <property type="match status" value="1"/>
</dbReference>
<dbReference type="GO" id="GO:0004190">
    <property type="term" value="F:aspartic-type endopeptidase activity"/>
    <property type="evidence" value="ECO:0007669"/>
    <property type="project" value="UniProtKB-KW"/>
</dbReference>
<dbReference type="Gene3D" id="3.30.420.10">
    <property type="entry name" value="Ribonuclease H-like superfamily/Ribonuclease H"/>
    <property type="match status" value="1"/>
</dbReference>
<feature type="compositionally biased region" description="Gly residues" evidence="17">
    <location>
        <begin position="358"/>
        <end position="380"/>
    </location>
</feature>
<feature type="domain" description="Integrase catalytic" evidence="20">
    <location>
        <begin position="1159"/>
        <end position="1322"/>
    </location>
</feature>
<evidence type="ECO:0000313" key="22">
    <source>
        <dbReference type="Proteomes" id="UP000325315"/>
    </source>
</evidence>
<evidence type="ECO:0000256" key="12">
    <source>
        <dbReference type="ARBA" id="ARBA00022918"/>
    </source>
</evidence>
<evidence type="ECO:0000256" key="9">
    <source>
        <dbReference type="ARBA" id="ARBA00022801"/>
    </source>
</evidence>
<dbReference type="GO" id="GO:0003887">
    <property type="term" value="F:DNA-directed DNA polymerase activity"/>
    <property type="evidence" value="ECO:0007669"/>
    <property type="project" value="UniProtKB-KW"/>
</dbReference>
<dbReference type="FunFam" id="3.10.20.370:FF:000001">
    <property type="entry name" value="Retrovirus-related Pol polyprotein from transposon 17.6-like protein"/>
    <property type="match status" value="1"/>
</dbReference>
<dbReference type="PROSITE" id="PS50994">
    <property type="entry name" value="INTEGRASE"/>
    <property type="match status" value="1"/>
</dbReference>
<comment type="caution">
    <text evidence="21">The sequence shown here is derived from an EMBL/GenBank/DDBJ whole genome shotgun (WGS) entry which is preliminary data.</text>
</comment>
<evidence type="ECO:0000256" key="2">
    <source>
        <dbReference type="ARBA" id="ARBA00022670"/>
    </source>
</evidence>
<dbReference type="InterPro" id="IPR001584">
    <property type="entry name" value="Integrase_cat-core"/>
</dbReference>
<dbReference type="Proteomes" id="UP000325315">
    <property type="component" value="Unassembled WGS sequence"/>
</dbReference>
<gene>
    <name evidence="21" type="ORF">EPI10_027142</name>
</gene>
<dbReference type="CDD" id="cd00303">
    <property type="entry name" value="retropepsin_like"/>
    <property type="match status" value="1"/>
</dbReference>
<evidence type="ECO:0000256" key="15">
    <source>
        <dbReference type="ARBA" id="ARBA00023172"/>
    </source>
</evidence>
<dbReference type="GO" id="GO:0006310">
    <property type="term" value="P:DNA recombination"/>
    <property type="evidence" value="ECO:0007669"/>
    <property type="project" value="UniProtKB-KW"/>
</dbReference>
<evidence type="ECO:0000256" key="4">
    <source>
        <dbReference type="ARBA" id="ARBA00022695"/>
    </source>
</evidence>
<evidence type="ECO:0000259" key="19">
    <source>
        <dbReference type="PROSITE" id="PS50878"/>
    </source>
</evidence>
<accession>A0A5B6UZI0</accession>
<dbReference type="Pfam" id="PF17917">
    <property type="entry name" value="RT_RNaseH"/>
    <property type="match status" value="1"/>
</dbReference>
<dbReference type="SUPFAM" id="SSF53098">
    <property type="entry name" value="Ribonuclease H-like"/>
    <property type="match status" value="1"/>
</dbReference>
<evidence type="ECO:0000256" key="1">
    <source>
        <dbReference type="ARBA" id="ARBA00012493"/>
    </source>
</evidence>
<evidence type="ECO:0000256" key="16">
    <source>
        <dbReference type="PROSITE-ProRule" id="PRU00047"/>
    </source>
</evidence>
<dbReference type="GO" id="GO:0003677">
    <property type="term" value="F:DNA binding"/>
    <property type="evidence" value="ECO:0007669"/>
    <property type="project" value="UniProtKB-KW"/>
</dbReference>
<evidence type="ECO:0000256" key="11">
    <source>
        <dbReference type="ARBA" id="ARBA00022908"/>
    </source>
</evidence>
<dbReference type="GO" id="GO:0006508">
    <property type="term" value="P:proteolysis"/>
    <property type="evidence" value="ECO:0007669"/>
    <property type="project" value="UniProtKB-KW"/>
</dbReference>
<evidence type="ECO:0000256" key="8">
    <source>
        <dbReference type="ARBA" id="ARBA00022759"/>
    </source>
</evidence>